<keyword evidence="1" id="KW-0732">Signal</keyword>
<dbReference type="PANTHER" id="PTHR43662:SF3">
    <property type="entry name" value="DOMAIN PROTEIN, PUTATIVE (AFU_ORTHOLOGUE AFUA_6G11970)-RELATED"/>
    <property type="match status" value="1"/>
</dbReference>
<reference evidence="3 4" key="1">
    <citation type="submission" date="2017-08" db="EMBL/GenBank/DDBJ databases">
        <title>Infants hospitalized years apart are colonized by the same room-sourced microbial strains.</title>
        <authorList>
            <person name="Brooks B."/>
            <person name="Olm M.R."/>
            <person name="Firek B.A."/>
            <person name="Baker R."/>
            <person name="Thomas B.C."/>
            <person name="Morowitz M.J."/>
            <person name="Banfield J.F."/>
        </authorList>
    </citation>
    <scope>NUCLEOTIDE SEQUENCE [LARGE SCALE GENOMIC DNA]</scope>
    <source>
        <strain evidence="3">S2_005_001_R1_22</strain>
    </source>
</reference>
<comment type="caution">
    <text evidence="3">The sequence shown here is derived from an EMBL/GenBank/DDBJ whole genome shotgun (WGS) entry which is preliminary data.</text>
</comment>
<dbReference type="EMBL" id="QFQI01000017">
    <property type="protein sequence ID" value="PZQ58431.1"/>
    <property type="molecule type" value="Genomic_DNA"/>
</dbReference>
<dbReference type="Pfam" id="PF09362">
    <property type="entry name" value="DUF1996"/>
    <property type="match status" value="1"/>
</dbReference>
<dbReference type="PANTHER" id="PTHR43662">
    <property type="match status" value="1"/>
</dbReference>
<feature type="chain" id="PRO_5016116641" description="DUF1996 domain-containing protein" evidence="1">
    <location>
        <begin position="21"/>
        <end position="415"/>
    </location>
</feature>
<dbReference type="AlphaFoldDB" id="A0A2W5NXW1"/>
<proteinExistence type="predicted"/>
<feature type="signal peptide" evidence="1">
    <location>
        <begin position="1"/>
        <end position="20"/>
    </location>
</feature>
<accession>A0A2W5NXW1</accession>
<name>A0A2W5NXW1_9SPHN</name>
<evidence type="ECO:0000259" key="2">
    <source>
        <dbReference type="Pfam" id="PF09362"/>
    </source>
</evidence>
<evidence type="ECO:0000256" key="1">
    <source>
        <dbReference type="SAM" id="SignalP"/>
    </source>
</evidence>
<dbReference type="Proteomes" id="UP000249229">
    <property type="component" value="Unassembled WGS sequence"/>
</dbReference>
<feature type="domain" description="DUF1996" evidence="2">
    <location>
        <begin position="126"/>
        <end position="366"/>
    </location>
</feature>
<protein>
    <recommendedName>
        <fullName evidence="2">DUF1996 domain-containing protein</fullName>
    </recommendedName>
</protein>
<evidence type="ECO:0000313" key="4">
    <source>
        <dbReference type="Proteomes" id="UP000249229"/>
    </source>
</evidence>
<gene>
    <name evidence="3" type="ORF">DI544_14180</name>
</gene>
<organism evidence="3 4">
    <name type="scientific">Sphingomonas taxi</name>
    <dbReference type="NCBI Taxonomy" id="1549858"/>
    <lineage>
        <taxon>Bacteria</taxon>
        <taxon>Pseudomonadati</taxon>
        <taxon>Pseudomonadota</taxon>
        <taxon>Alphaproteobacteria</taxon>
        <taxon>Sphingomonadales</taxon>
        <taxon>Sphingomonadaceae</taxon>
        <taxon>Sphingomonas</taxon>
    </lineage>
</organism>
<sequence length="415" mass="44307">MMKKIWISGAMLLGASTAYAATTGTDLVSTITNGVTVVAAPLATTAAATTTNAAAAAAPAIEAVAGAVTKGLVAGQGQLPAVAANYDAASLLVPSWGTGEIPQSGAPDIVGAFRFICTPGQVLRDDPIVYPGQPGKSHLHQFFGNTSANAYSSYGSLRSKGDSTCNNILNRSAYWIPAMLDGKGKVVRPDYVTIYYKRLPESSPICQTQGKACVSLPRGMRYIFGYNMATDKAEHFYWNCDGPTGKQGYYKDIVEAARNCPVGNRLGAVISGPDCWDGRNLNSADHRGHVAYGGYNQDGRYKCPATHPYILPTFTLGAWYTVDENLDMSGDWDGSKPTWSLSSDSMPGMARKRPGSTFHADWLGAWDDATMKMWMDNCINKLLNCSGGDLGNGKQLKMHPGFSWSATPRLVDIPA</sequence>
<dbReference type="InterPro" id="IPR018535">
    <property type="entry name" value="DUF1996"/>
</dbReference>
<evidence type="ECO:0000313" key="3">
    <source>
        <dbReference type="EMBL" id="PZQ58431.1"/>
    </source>
</evidence>